<dbReference type="Proteomes" id="UP000189674">
    <property type="component" value="Chromosome"/>
</dbReference>
<dbReference type="InterPro" id="IPR012675">
    <property type="entry name" value="Beta-grasp_dom_sf"/>
</dbReference>
<dbReference type="Pfam" id="PF02597">
    <property type="entry name" value="ThiS"/>
    <property type="match status" value="1"/>
</dbReference>
<dbReference type="STRING" id="1936003.STSP2_00564"/>
<dbReference type="InterPro" id="IPR016155">
    <property type="entry name" value="Mopterin_synth/thiamin_S_b"/>
</dbReference>
<protein>
    <submittedName>
        <fullName evidence="2">Sulfur carrier protein ThiS</fullName>
    </submittedName>
</protein>
<dbReference type="SUPFAM" id="SSF54285">
    <property type="entry name" value="MoaD/ThiS"/>
    <property type="match status" value="1"/>
</dbReference>
<feature type="compositionally biased region" description="Basic and acidic residues" evidence="1">
    <location>
        <begin position="8"/>
        <end position="20"/>
    </location>
</feature>
<name>A0A1U9NIK4_9BACT</name>
<gene>
    <name evidence="2" type="ORF">STSP2_00564</name>
</gene>
<dbReference type="InterPro" id="IPR010035">
    <property type="entry name" value="Thi_S"/>
</dbReference>
<dbReference type="NCBIfam" id="TIGR01683">
    <property type="entry name" value="thiS"/>
    <property type="match status" value="1"/>
</dbReference>
<dbReference type="EMBL" id="CP019791">
    <property type="protein sequence ID" value="AQT67420.1"/>
    <property type="molecule type" value="Genomic_DNA"/>
</dbReference>
<proteinExistence type="predicted"/>
<keyword evidence="3" id="KW-1185">Reference proteome</keyword>
<dbReference type="CDD" id="cd00565">
    <property type="entry name" value="Ubl_ThiS"/>
    <property type="match status" value="1"/>
</dbReference>
<evidence type="ECO:0000256" key="1">
    <source>
        <dbReference type="SAM" id="MobiDB-lite"/>
    </source>
</evidence>
<dbReference type="Gene3D" id="3.10.20.30">
    <property type="match status" value="1"/>
</dbReference>
<dbReference type="InterPro" id="IPR003749">
    <property type="entry name" value="ThiS/MoaD-like"/>
</dbReference>
<accession>A0A1U9NIK4</accession>
<dbReference type="KEGG" id="alus:STSP2_00564"/>
<dbReference type="AlphaFoldDB" id="A0A1U9NIK4"/>
<reference evidence="3" key="1">
    <citation type="submission" date="2017-02" db="EMBL/GenBank/DDBJ databases">
        <title>Comparative genomics and description of representatives of a novel lineage of planctomycetes thriving in anoxic sediments.</title>
        <authorList>
            <person name="Spring S."/>
            <person name="Bunk B."/>
            <person name="Sproer C."/>
        </authorList>
    </citation>
    <scope>NUCLEOTIDE SEQUENCE [LARGE SCALE GENOMIC DNA]</scope>
    <source>
        <strain evidence="3">ST-NAGAB-D1</strain>
    </source>
</reference>
<organism evidence="2 3">
    <name type="scientific">Anaerohalosphaera lusitana</name>
    <dbReference type="NCBI Taxonomy" id="1936003"/>
    <lineage>
        <taxon>Bacteria</taxon>
        <taxon>Pseudomonadati</taxon>
        <taxon>Planctomycetota</taxon>
        <taxon>Phycisphaerae</taxon>
        <taxon>Sedimentisphaerales</taxon>
        <taxon>Anaerohalosphaeraceae</taxon>
        <taxon>Anaerohalosphaera</taxon>
    </lineage>
</organism>
<evidence type="ECO:0000313" key="3">
    <source>
        <dbReference type="Proteomes" id="UP000189674"/>
    </source>
</evidence>
<feature type="region of interest" description="Disordered" evidence="1">
    <location>
        <begin position="1"/>
        <end position="35"/>
    </location>
</feature>
<dbReference type="PANTHER" id="PTHR34472">
    <property type="entry name" value="SULFUR CARRIER PROTEIN THIS"/>
    <property type="match status" value="1"/>
</dbReference>
<evidence type="ECO:0000313" key="2">
    <source>
        <dbReference type="EMBL" id="AQT67420.1"/>
    </source>
</evidence>
<sequence length="130" mass="14330">MSGVLGLDRSELRSRSREPLVPDLDNASEGRHENDLFDAPSFEGAFFYGPAELVKSETNMEHKLKINGEEHSYEADAMPANISQLLQQLEIDAATVVAEIDGQIVERKNFAETSLQPGQQIELIRFVGGG</sequence>
<dbReference type="PANTHER" id="PTHR34472:SF1">
    <property type="entry name" value="SULFUR CARRIER PROTEIN THIS"/>
    <property type="match status" value="1"/>
</dbReference>